<dbReference type="InterPro" id="IPR043504">
    <property type="entry name" value="Peptidase_S1_PA_chymotrypsin"/>
</dbReference>
<keyword evidence="2" id="KW-0645">Protease</keyword>
<evidence type="ECO:0000256" key="6">
    <source>
        <dbReference type="ARBA" id="ARBA00024195"/>
    </source>
</evidence>
<dbReference type="GO" id="GO:0006508">
    <property type="term" value="P:proteolysis"/>
    <property type="evidence" value="ECO:0007669"/>
    <property type="project" value="UniProtKB-KW"/>
</dbReference>
<proteinExistence type="inferred from homology"/>
<evidence type="ECO:0000256" key="4">
    <source>
        <dbReference type="ARBA" id="ARBA00022825"/>
    </source>
</evidence>
<sequence length="287" mass="32605">SEPYMTAVSTNRGECTARVKGITSSFSATQRHCPTLFEIDFGQFSEAVSRAKASCDLEDPEMWRAVIGLHHLFKHKTHTIKKRIKEIKIFHYYNSAKYEDDIAVFKLSKPVIFNDYIQPICLPNADLALTSEMKCFISGWGTNKEKGKGTLILQEAQLQIFSLDTCNQFDWHAGSIPDTAFCAGSETGDVDTCQGDSGGPLVCYLSDSKYYIVGITSYGVGCGRPKYPGVYTNLPKYMFWVYYLFFNPQEFVESNLMNVYKTMLEKQLFHVLNYFSSEKYALSFETM</sequence>
<dbReference type="Proteomes" id="UP000504617">
    <property type="component" value="Unplaced"/>
</dbReference>
<feature type="non-terminal residue" evidence="9">
    <location>
        <position position="1"/>
    </location>
</feature>
<dbReference type="KEGG" id="tsr:106557354"/>
<dbReference type="PRINTS" id="PR00722">
    <property type="entry name" value="CHYMOTRYPSIN"/>
</dbReference>
<gene>
    <name evidence="9" type="primary">LOC106557354</name>
</gene>
<dbReference type="InterPro" id="IPR033116">
    <property type="entry name" value="TRYPSIN_SER"/>
</dbReference>
<dbReference type="RefSeq" id="XP_013932049.1">
    <property type="nucleotide sequence ID" value="XM_014076574.1"/>
</dbReference>
<dbReference type="InterPro" id="IPR001254">
    <property type="entry name" value="Trypsin_dom"/>
</dbReference>
<dbReference type="GeneID" id="106557354"/>
<dbReference type="OrthoDB" id="10051896at2759"/>
<keyword evidence="4" id="KW-0720">Serine protease</keyword>
<dbReference type="GO" id="GO:0004252">
    <property type="term" value="F:serine-type endopeptidase activity"/>
    <property type="evidence" value="ECO:0007669"/>
    <property type="project" value="InterPro"/>
</dbReference>
<keyword evidence="3" id="KW-0378">Hydrolase</keyword>
<protein>
    <submittedName>
        <fullName evidence="9">Transmembrane protease serine 12-like</fullName>
    </submittedName>
</protein>
<name>A0A6I9Z7D0_9SAUR</name>
<accession>A0A6I9Z7D0</accession>
<dbReference type="GO" id="GO:0005576">
    <property type="term" value="C:extracellular region"/>
    <property type="evidence" value="ECO:0007669"/>
    <property type="project" value="UniProtKB-ARBA"/>
</dbReference>
<feature type="domain" description="Peptidase S1" evidence="7">
    <location>
        <begin position="1"/>
        <end position="246"/>
    </location>
</feature>
<dbReference type="Gene3D" id="2.40.10.10">
    <property type="entry name" value="Trypsin-like serine proteases"/>
    <property type="match status" value="2"/>
</dbReference>
<keyword evidence="8" id="KW-1185">Reference proteome</keyword>
<comment type="similarity">
    <text evidence="6">Belongs to the peptidase S1 family. CLIP subfamily.</text>
</comment>
<dbReference type="AlphaFoldDB" id="A0A6I9Z7D0"/>
<comment type="similarity">
    <text evidence="1">Belongs to the peptidase S1 family. Snake venom subfamily.</text>
</comment>
<dbReference type="PANTHER" id="PTHR24252">
    <property type="entry name" value="ACROSIN-RELATED"/>
    <property type="match status" value="1"/>
</dbReference>
<organism evidence="8 9">
    <name type="scientific">Thamnophis sirtalis</name>
    <dbReference type="NCBI Taxonomy" id="35019"/>
    <lineage>
        <taxon>Eukaryota</taxon>
        <taxon>Metazoa</taxon>
        <taxon>Chordata</taxon>
        <taxon>Craniata</taxon>
        <taxon>Vertebrata</taxon>
        <taxon>Euteleostomi</taxon>
        <taxon>Lepidosauria</taxon>
        <taxon>Squamata</taxon>
        <taxon>Bifurcata</taxon>
        <taxon>Unidentata</taxon>
        <taxon>Episquamata</taxon>
        <taxon>Toxicofera</taxon>
        <taxon>Serpentes</taxon>
        <taxon>Colubroidea</taxon>
        <taxon>Colubridae</taxon>
        <taxon>Natricinae</taxon>
        <taxon>Thamnophis</taxon>
    </lineage>
</organism>
<dbReference type="PANTHER" id="PTHR24252:SF21">
    <property type="entry name" value="TRANSMEMBRANE SERINE PROTEASE 12"/>
    <property type="match status" value="1"/>
</dbReference>
<reference evidence="9" key="1">
    <citation type="submission" date="2025-08" db="UniProtKB">
        <authorList>
            <consortium name="RefSeq"/>
        </authorList>
    </citation>
    <scope>IDENTIFICATION</scope>
    <source>
        <tissue evidence="9">Skeletal muscle</tissue>
    </source>
</reference>
<dbReference type="SUPFAM" id="SSF50494">
    <property type="entry name" value="Trypsin-like serine proteases"/>
    <property type="match status" value="1"/>
</dbReference>
<evidence type="ECO:0000256" key="3">
    <source>
        <dbReference type="ARBA" id="ARBA00022801"/>
    </source>
</evidence>
<dbReference type="CDD" id="cd00190">
    <property type="entry name" value="Tryp_SPc"/>
    <property type="match status" value="1"/>
</dbReference>
<keyword evidence="5" id="KW-1015">Disulfide bond</keyword>
<evidence type="ECO:0000313" key="8">
    <source>
        <dbReference type="Proteomes" id="UP000504617"/>
    </source>
</evidence>
<dbReference type="PROSITE" id="PS50240">
    <property type="entry name" value="TRYPSIN_DOM"/>
    <property type="match status" value="1"/>
</dbReference>
<dbReference type="SMART" id="SM00020">
    <property type="entry name" value="Tryp_SPc"/>
    <property type="match status" value="1"/>
</dbReference>
<dbReference type="Pfam" id="PF00089">
    <property type="entry name" value="Trypsin"/>
    <property type="match status" value="1"/>
</dbReference>
<evidence type="ECO:0000256" key="2">
    <source>
        <dbReference type="ARBA" id="ARBA00022670"/>
    </source>
</evidence>
<dbReference type="InterPro" id="IPR009003">
    <property type="entry name" value="Peptidase_S1_PA"/>
</dbReference>
<dbReference type="FunFam" id="2.40.10.10:FF:000002">
    <property type="entry name" value="Transmembrane protease serine"/>
    <property type="match status" value="1"/>
</dbReference>
<evidence type="ECO:0000256" key="5">
    <source>
        <dbReference type="ARBA" id="ARBA00023157"/>
    </source>
</evidence>
<dbReference type="PROSITE" id="PS00135">
    <property type="entry name" value="TRYPSIN_SER"/>
    <property type="match status" value="1"/>
</dbReference>
<evidence type="ECO:0000256" key="1">
    <source>
        <dbReference type="ARBA" id="ARBA00009228"/>
    </source>
</evidence>
<evidence type="ECO:0000259" key="7">
    <source>
        <dbReference type="PROSITE" id="PS50240"/>
    </source>
</evidence>
<evidence type="ECO:0000313" key="9">
    <source>
        <dbReference type="RefSeq" id="XP_013932049.1"/>
    </source>
</evidence>
<dbReference type="InterPro" id="IPR001314">
    <property type="entry name" value="Peptidase_S1A"/>
</dbReference>
<dbReference type="GO" id="GO:0035821">
    <property type="term" value="P:modulation of process of another organism"/>
    <property type="evidence" value="ECO:0007669"/>
    <property type="project" value="UniProtKB-ARBA"/>
</dbReference>